<dbReference type="EMBL" id="ASPP01018091">
    <property type="protein sequence ID" value="ETO16570.1"/>
    <property type="molecule type" value="Genomic_DNA"/>
</dbReference>
<evidence type="ECO:0000313" key="5">
    <source>
        <dbReference type="EMBL" id="ETO16570.1"/>
    </source>
</evidence>
<dbReference type="GO" id="GO:0046540">
    <property type="term" value="C:U4/U6 x U5 tri-snRNP complex"/>
    <property type="evidence" value="ECO:0007669"/>
    <property type="project" value="TreeGrafter"/>
</dbReference>
<dbReference type="AlphaFoldDB" id="X6MTW6"/>
<evidence type="ECO:0000256" key="4">
    <source>
        <dbReference type="SAM" id="Phobius"/>
    </source>
</evidence>
<dbReference type="InterPro" id="IPR019775">
    <property type="entry name" value="WD40_repeat_CS"/>
</dbReference>
<dbReference type="PANTHER" id="PTHR19846">
    <property type="entry name" value="WD40 REPEAT PROTEIN"/>
    <property type="match status" value="1"/>
</dbReference>
<dbReference type="Pfam" id="PF00400">
    <property type="entry name" value="WD40"/>
    <property type="match status" value="2"/>
</dbReference>
<organism evidence="5 6">
    <name type="scientific">Reticulomyxa filosa</name>
    <dbReference type="NCBI Taxonomy" id="46433"/>
    <lineage>
        <taxon>Eukaryota</taxon>
        <taxon>Sar</taxon>
        <taxon>Rhizaria</taxon>
        <taxon>Retaria</taxon>
        <taxon>Foraminifera</taxon>
        <taxon>Monothalamids</taxon>
        <taxon>Reticulomyxidae</taxon>
        <taxon>Reticulomyxa</taxon>
    </lineage>
</organism>
<dbReference type="InterPro" id="IPR015943">
    <property type="entry name" value="WD40/YVTN_repeat-like_dom_sf"/>
</dbReference>
<dbReference type="PROSITE" id="PS50294">
    <property type="entry name" value="WD_REPEATS_REGION"/>
    <property type="match status" value="1"/>
</dbReference>
<feature type="transmembrane region" description="Helical" evidence="4">
    <location>
        <begin position="184"/>
        <end position="206"/>
    </location>
</feature>
<evidence type="ECO:0000256" key="1">
    <source>
        <dbReference type="ARBA" id="ARBA00022574"/>
    </source>
</evidence>
<keyword evidence="4" id="KW-0472">Membrane</keyword>
<keyword evidence="4" id="KW-1133">Transmembrane helix</keyword>
<dbReference type="SMART" id="SM00320">
    <property type="entry name" value="WD40"/>
    <property type="match status" value="2"/>
</dbReference>
<dbReference type="PANTHER" id="PTHR19846:SF0">
    <property type="entry name" value="PRE-MRNA PROCESSING FACTOR 4"/>
    <property type="match status" value="1"/>
</dbReference>
<keyword evidence="4" id="KW-0812">Transmembrane</keyword>
<dbReference type="Gene3D" id="2.130.10.10">
    <property type="entry name" value="YVTN repeat-like/Quinoprotein amine dehydrogenase"/>
    <property type="match status" value="1"/>
</dbReference>
<protein>
    <submittedName>
        <fullName evidence="5">Uncharacterized protein</fullName>
    </submittedName>
</protein>
<dbReference type="SUPFAM" id="SSF50978">
    <property type="entry name" value="WD40 repeat-like"/>
    <property type="match status" value="1"/>
</dbReference>
<evidence type="ECO:0000256" key="2">
    <source>
        <dbReference type="ARBA" id="ARBA00022737"/>
    </source>
</evidence>
<gene>
    <name evidence="5" type="ORF">RFI_20765</name>
</gene>
<dbReference type="GO" id="GO:0000398">
    <property type="term" value="P:mRNA splicing, via spliceosome"/>
    <property type="evidence" value="ECO:0007669"/>
    <property type="project" value="TreeGrafter"/>
</dbReference>
<keyword evidence="2" id="KW-0677">Repeat</keyword>
<proteinExistence type="predicted"/>
<reference evidence="5 6" key="1">
    <citation type="journal article" date="2013" name="Curr. Biol.">
        <title>The Genome of the Foraminiferan Reticulomyxa filosa.</title>
        <authorList>
            <person name="Glockner G."/>
            <person name="Hulsmann N."/>
            <person name="Schleicher M."/>
            <person name="Noegel A.A."/>
            <person name="Eichinger L."/>
            <person name="Gallinger C."/>
            <person name="Pawlowski J."/>
            <person name="Sierra R."/>
            <person name="Euteneuer U."/>
            <person name="Pillet L."/>
            <person name="Moustafa A."/>
            <person name="Platzer M."/>
            <person name="Groth M."/>
            <person name="Szafranski K."/>
            <person name="Schliwa M."/>
        </authorList>
    </citation>
    <scope>NUCLEOTIDE SEQUENCE [LARGE SCALE GENOMIC DNA]</scope>
</reference>
<evidence type="ECO:0000313" key="6">
    <source>
        <dbReference type="Proteomes" id="UP000023152"/>
    </source>
</evidence>
<feature type="repeat" description="WD" evidence="3">
    <location>
        <begin position="1"/>
        <end position="36"/>
    </location>
</feature>
<dbReference type="PROSITE" id="PS00678">
    <property type="entry name" value="WD_REPEATS_1"/>
    <property type="match status" value="2"/>
</dbReference>
<dbReference type="GO" id="GO:0030621">
    <property type="term" value="F:U4 snRNA binding"/>
    <property type="evidence" value="ECO:0007669"/>
    <property type="project" value="TreeGrafter"/>
</dbReference>
<dbReference type="InterPro" id="IPR001680">
    <property type="entry name" value="WD40_rpt"/>
</dbReference>
<dbReference type="InterPro" id="IPR036322">
    <property type="entry name" value="WD40_repeat_dom_sf"/>
</dbReference>
<comment type="caution">
    <text evidence="5">The sequence shown here is derived from an EMBL/GenBank/DDBJ whole genome shotgun (WGS) entry which is preliminary data.</text>
</comment>
<accession>X6MTW6</accession>
<name>X6MTW6_RETFI</name>
<keyword evidence="1 3" id="KW-0853">WD repeat</keyword>
<keyword evidence="6" id="KW-1185">Reference proteome</keyword>
<sequence length="211" mass="24045">MVLCIVIGGNGYTICSGSYDKTIRIWDIETTKELNVLKGHEKQVRIVKYVFVCVTFDLVNKHISPLLSVEYSPFVIKNINGSSNVICSGSIDNIIRFWDIRLCNQLHMIKANNEENGIICLKFFGLKQKENVNDIKLCYGSHKGNIKALIFCFSDSYIIPPQTDDHMQILLYDYFDTIGNFCGGFAVCAGVITMLAFIAFASYWWLIKRKR</sequence>
<dbReference type="GO" id="GO:0017070">
    <property type="term" value="F:U6 snRNA binding"/>
    <property type="evidence" value="ECO:0007669"/>
    <property type="project" value="TreeGrafter"/>
</dbReference>
<dbReference type="PROSITE" id="PS50082">
    <property type="entry name" value="WD_REPEATS_2"/>
    <property type="match status" value="1"/>
</dbReference>
<dbReference type="Proteomes" id="UP000023152">
    <property type="component" value="Unassembled WGS sequence"/>
</dbReference>
<evidence type="ECO:0000256" key="3">
    <source>
        <dbReference type="PROSITE-ProRule" id="PRU00221"/>
    </source>
</evidence>